<feature type="region of interest" description="Disordered" evidence="1">
    <location>
        <begin position="1"/>
        <end position="52"/>
    </location>
</feature>
<reference evidence="3" key="1">
    <citation type="submission" date="2021-02" db="EMBL/GenBank/DDBJ databases">
        <authorList>
            <person name="Dougan E. K."/>
            <person name="Rhodes N."/>
            <person name="Thang M."/>
            <person name="Chan C."/>
        </authorList>
    </citation>
    <scope>NUCLEOTIDE SEQUENCE</scope>
</reference>
<dbReference type="OrthoDB" id="424578at2759"/>
<evidence type="ECO:0000313" key="4">
    <source>
        <dbReference type="EMBL" id="CAE8670410.1"/>
    </source>
</evidence>
<gene>
    <name evidence="3" type="ORF">PGLA1383_LOCUS56160</name>
    <name evidence="4" type="ORF">PGLA2088_LOCUS17457</name>
</gene>
<dbReference type="InterPro" id="IPR011989">
    <property type="entry name" value="ARM-like"/>
</dbReference>
<dbReference type="Proteomes" id="UP000626109">
    <property type="component" value="Unassembled WGS sequence"/>
</dbReference>
<dbReference type="EMBL" id="CAJNNV010032930">
    <property type="protein sequence ID" value="CAE8641535.1"/>
    <property type="molecule type" value="Genomic_DNA"/>
</dbReference>
<name>A0A813HUY3_POLGL</name>
<proteinExistence type="predicted"/>
<dbReference type="SUPFAM" id="SSF48371">
    <property type="entry name" value="ARM repeat"/>
    <property type="match status" value="1"/>
</dbReference>
<dbReference type="InterPro" id="IPR016024">
    <property type="entry name" value="ARM-type_fold"/>
</dbReference>
<keyword evidence="5" id="KW-1185">Reference proteome</keyword>
<evidence type="ECO:0000313" key="3">
    <source>
        <dbReference type="EMBL" id="CAE8641535.1"/>
    </source>
</evidence>
<feature type="region of interest" description="Disordered" evidence="1">
    <location>
        <begin position="601"/>
        <end position="627"/>
    </location>
</feature>
<organism evidence="3 5">
    <name type="scientific">Polarella glacialis</name>
    <name type="common">Dinoflagellate</name>
    <dbReference type="NCBI Taxonomy" id="89957"/>
    <lineage>
        <taxon>Eukaryota</taxon>
        <taxon>Sar</taxon>
        <taxon>Alveolata</taxon>
        <taxon>Dinophyceae</taxon>
        <taxon>Suessiales</taxon>
        <taxon>Suessiaceae</taxon>
        <taxon>Polarella</taxon>
    </lineage>
</organism>
<feature type="transmembrane region" description="Helical" evidence="2">
    <location>
        <begin position="936"/>
        <end position="961"/>
    </location>
</feature>
<accession>A0A813HUY3</accession>
<dbReference type="Proteomes" id="UP000654075">
    <property type="component" value="Unassembled WGS sequence"/>
</dbReference>
<protein>
    <submittedName>
        <fullName evidence="3">Uncharacterized protein</fullName>
    </submittedName>
</protein>
<comment type="caution">
    <text evidence="3">The sequence shown here is derived from an EMBL/GenBank/DDBJ whole genome shotgun (WGS) entry which is preliminary data.</text>
</comment>
<keyword evidence="2" id="KW-0472">Membrane</keyword>
<dbReference type="AlphaFoldDB" id="A0A813HUY3"/>
<sequence>MPTRKKVAPMAKGANLLNRSPEEQAMNGTLRPDGDKTSPLNGRRSVKATDLEQAAERKKGVCYARSMTTLREAEATFTTLSQTKSPKKKLSRANSAPILMKSMLMNDIGPMVTSNVSTGETLASGAARDMPPDQLMKLLVGCISDPKHPISKHTEIFPMLCRIIKGGVAVGVPLVASQDIIDSGKMGESIRALMKPKKTKKNTTELDVTSLETLSTMRTEILKIYAEPGGELAAEKSRLQSFSAKELLDAADKAFPQLIVLNATLEVMVEKTLDDQDMCMRIRLHHGIERLAYIMRLFSSDREIVLRCFKINCNLTKHDRISVDGMLEASVASDYITAADNFPRDEPLQHHIIQVLKRLYLRARETAPLGVRVVLLGKNLDEVWTFKGYTRLMTTMSIFKGNAEIQLECCITLASLGEFLQNNGMAKDVFRALEVVMRLHSTRADIMSEGVLIIARLGPAFLAFEHRGVKVIVDAMSRHRSSCPLQKVAIRSIYALSKQDDALGACKAGGSVSAIFAAMAGHKRDAQVLQEGTRALEKHCPRAVAAAARLCGDFESVLPMVTWSTGPTDASKGVGNFDLTGLEAGGGWDPSRIENLISDFSPTANERNDGEEENPMGNENSLAGPAGFRKRGLRDEIDAADDLWAAGSDFNVKLMNHSSPPHDVLQRDMDALQKKGCDMNLLRQAGPTPEQLKGFCDVMMQGVGPKKYSAQDGELLALLLGHFAWNSAAQSLEIIAFGGHKAIIAWLRTDRFKGNADPTHDTLAWPMQRACLSALSCLCRHGEDWAAGLLEMEVEDMLFKFAVHLDAGIRCAALRVLTRIIPHAVRRHPKQESLPSDSIMPLILKELHSEDVVLRTVATACALEAILDGWVSTNPSLTQELASALLVALAQASDTNNSAAALPALVAVARLASGEEESQDEAGLAAIMSHLVAVSVMFYLIIVALFIFICCCFVYFIYFLLALNVSKVMKALFHC</sequence>
<dbReference type="EMBL" id="CAJNNW010023255">
    <property type="protein sequence ID" value="CAE8670410.1"/>
    <property type="molecule type" value="Genomic_DNA"/>
</dbReference>
<dbReference type="Gene3D" id="1.25.10.10">
    <property type="entry name" value="Leucine-rich Repeat Variant"/>
    <property type="match status" value="2"/>
</dbReference>
<keyword evidence="2" id="KW-1133">Transmembrane helix</keyword>
<keyword evidence="2" id="KW-0812">Transmembrane</keyword>
<evidence type="ECO:0000256" key="2">
    <source>
        <dbReference type="SAM" id="Phobius"/>
    </source>
</evidence>
<evidence type="ECO:0000256" key="1">
    <source>
        <dbReference type="SAM" id="MobiDB-lite"/>
    </source>
</evidence>
<evidence type="ECO:0000313" key="5">
    <source>
        <dbReference type="Proteomes" id="UP000654075"/>
    </source>
</evidence>